<evidence type="ECO:0000313" key="13">
    <source>
        <dbReference type="Proteomes" id="UP000188268"/>
    </source>
</evidence>
<dbReference type="InterPro" id="IPR003591">
    <property type="entry name" value="Leu-rich_rpt_typical-subtyp"/>
</dbReference>
<dbReference type="Pfam" id="PF12799">
    <property type="entry name" value="LRR_4"/>
    <property type="match status" value="1"/>
</dbReference>
<name>A0A1R3IJW7_COCAP</name>
<dbReference type="Pfam" id="PF13855">
    <property type="entry name" value="LRR_8"/>
    <property type="match status" value="2"/>
</dbReference>
<keyword evidence="10" id="KW-0325">Glycoprotein</keyword>
<dbReference type="PANTHER" id="PTHR48062:SF37">
    <property type="entry name" value="LRR RECEPTOR-LIKE SERINE_THREONINE-PROTEIN KINASE FLS2"/>
    <property type="match status" value="1"/>
</dbReference>
<evidence type="ECO:0000256" key="3">
    <source>
        <dbReference type="ARBA" id="ARBA00022614"/>
    </source>
</evidence>
<dbReference type="InterPro" id="IPR051502">
    <property type="entry name" value="RLP_Defense_Trigger"/>
</dbReference>
<evidence type="ECO:0000256" key="9">
    <source>
        <dbReference type="ARBA" id="ARBA00023170"/>
    </source>
</evidence>
<evidence type="ECO:0000256" key="4">
    <source>
        <dbReference type="ARBA" id="ARBA00022692"/>
    </source>
</evidence>
<dbReference type="Proteomes" id="UP000188268">
    <property type="component" value="Unassembled WGS sequence"/>
</dbReference>
<keyword evidence="7 11" id="KW-1133">Transmembrane helix</keyword>
<evidence type="ECO:0000256" key="6">
    <source>
        <dbReference type="ARBA" id="ARBA00022737"/>
    </source>
</evidence>
<dbReference type="FunFam" id="3.80.10.10:FF:000111">
    <property type="entry name" value="LRR receptor-like serine/threonine-protein kinase ERECTA"/>
    <property type="match status" value="1"/>
</dbReference>
<keyword evidence="13" id="KW-1185">Reference proteome</keyword>
<evidence type="ECO:0000256" key="11">
    <source>
        <dbReference type="SAM" id="Phobius"/>
    </source>
</evidence>
<sequence>MIALNSSLRFSTNVEEIYISDSHLPNNTLQSIGVFSSLKSLTLRNCSGLSGTLPTQGWCDLRNLESLDLLDNELEGTFPSCLDNLTSLRHLDISYNCDFQVPASLMSFANHSSLKELRFTGNEIVTDIDPISQTWVPNFQLKSLTMNSCSPSKGLPKQLPKFFYYQYNLRLLHLSNNNFGGNFPSWLMDNNTRLETLGIVGNSFLDTLQLPRHPNFEMGVIDLPHNEIQGEIPRNICLTFPKLRVLSLFQNGLRGNIPPCLGGLKSLQVLDLAYNNFSGGIPDEVGKSNSLETIRLSNNNLSGKLVPTIFTSSILAALYLDGNHFDGEIVEPQVDFDFSVSYLVYIDLTNNQFSGKLPRWFGKMFQLKRLPLSNNHFDGPIPFEFCHLDKLSVLDLSHNNLSGSLPSCFNLSKTEHIHLRGNRLSGPLPRALYNTSSLVTLDLSQNEFTGEIPHWIGTLSALSILILKSNHFGGEIPSQLCRLESLKIIDLSRNELFGPIPSCLSNLTLELKDGDSPYISLLSEFNYFSSIYGWDLSVILSLHMENAIADAYVEEQVEIMTKRALLMYAGNILINMSGIDLSCNRLTGQIPLELGNLSELHLLNLSHNNLTGFIPSTFSKLKQIESLDLSYNSLSGRIPNELTELNFLEVFNVSYNNLTGSIPDQKGQFGTFDENSYMGNPFLCGPLLHKKCSPTHTPPTPPNGEEESGLAVDCFSFWVSFSISCAIVLITMAIVLFVNPYWRQAWFYFIQQCIDTCHFFVEDNLVKLYIYRRRLRRIIV</sequence>
<comment type="subcellular location">
    <subcellularLocation>
        <location evidence="1">Membrane</location>
        <topology evidence="1">Single-pass membrane protein</topology>
    </subcellularLocation>
</comment>
<protein>
    <recommendedName>
        <fullName evidence="14">Leucine-rich repeat-containing N-terminal plant-type domain-containing protein</fullName>
    </recommendedName>
</protein>
<dbReference type="InterPro" id="IPR001611">
    <property type="entry name" value="Leu-rich_rpt"/>
</dbReference>
<accession>A0A1R3IJW7</accession>
<dbReference type="GO" id="GO:0009791">
    <property type="term" value="P:post-embryonic development"/>
    <property type="evidence" value="ECO:0007669"/>
    <property type="project" value="UniProtKB-ARBA"/>
</dbReference>
<evidence type="ECO:0000256" key="1">
    <source>
        <dbReference type="ARBA" id="ARBA00004167"/>
    </source>
</evidence>
<dbReference type="STRING" id="210143.A0A1R3IJW7"/>
<evidence type="ECO:0000256" key="10">
    <source>
        <dbReference type="ARBA" id="ARBA00023180"/>
    </source>
</evidence>
<dbReference type="FunFam" id="3.80.10.10:FF:000233">
    <property type="entry name" value="Leucine-rich repeat receptor-like protein kinase TDR"/>
    <property type="match status" value="1"/>
</dbReference>
<evidence type="ECO:0000256" key="8">
    <source>
        <dbReference type="ARBA" id="ARBA00023136"/>
    </source>
</evidence>
<keyword evidence="3" id="KW-0433">Leucine-rich repeat</keyword>
<dbReference type="GO" id="GO:0016020">
    <property type="term" value="C:membrane"/>
    <property type="evidence" value="ECO:0007669"/>
    <property type="project" value="UniProtKB-SubCell"/>
</dbReference>
<dbReference type="InterPro" id="IPR032675">
    <property type="entry name" value="LRR_dom_sf"/>
</dbReference>
<dbReference type="Pfam" id="PF00560">
    <property type="entry name" value="LRR_1"/>
    <property type="match status" value="7"/>
</dbReference>
<dbReference type="SUPFAM" id="SSF52047">
    <property type="entry name" value="RNI-like"/>
    <property type="match status" value="1"/>
</dbReference>
<reference evidence="12 13" key="1">
    <citation type="submission" date="2013-09" db="EMBL/GenBank/DDBJ databases">
        <title>Corchorus capsularis genome sequencing.</title>
        <authorList>
            <person name="Alam M."/>
            <person name="Haque M.S."/>
            <person name="Islam M.S."/>
            <person name="Emdad E.M."/>
            <person name="Islam M.M."/>
            <person name="Ahmed B."/>
            <person name="Halim A."/>
            <person name="Hossen Q.M.M."/>
            <person name="Hossain M.Z."/>
            <person name="Ahmed R."/>
            <person name="Khan M.M."/>
            <person name="Islam R."/>
            <person name="Rashid M.M."/>
            <person name="Khan S.A."/>
            <person name="Rahman M.S."/>
            <person name="Alam M."/>
        </authorList>
    </citation>
    <scope>NUCLEOTIDE SEQUENCE [LARGE SCALE GENOMIC DNA]</scope>
    <source>
        <strain evidence="13">cv. CVL-1</strain>
        <tissue evidence="12">Whole seedling</tissue>
    </source>
</reference>
<dbReference type="Gene3D" id="3.80.10.10">
    <property type="entry name" value="Ribonuclease Inhibitor"/>
    <property type="match status" value="2"/>
</dbReference>
<dbReference type="Gramene" id="OMO82811">
    <property type="protein sequence ID" value="OMO82811"/>
    <property type="gene ID" value="CCACVL1_11754"/>
</dbReference>
<dbReference type="AlphaFoldDB" id="A0A1R3IJW7"/>
<dbReference type="OrthoDB" id="4691307at2759"/>
<evidence type="ECO:0000256" key="7">
    <source>
        <dbReference type="ARBA" id="ARBA00022989"/>
    </source>
</evidence>
<dbReference type="InterPro" id="IPR025875">
    <property type="entry name" value="Leu-rich_rpt_4"/>
</dbReference>
<keyword evidence="6" id="KW-0677">Repeat</keyword>
<evidence type="ECO:0000313" key="12">
    <source>
        <dbReference type="EMBL" id="OMO82811.1"/>
    </source>
</evidence>
<evidence type="ECO:0000256" key="2">
    <source>
        <dbReference type="ARBA" id="ARBA00009592"/>
    </source>
</evidence>
<dbReference type="SMART" id="SM00365">
    <property type="entry name" value="LRR_SD22"/>
    <property type="match status" value="5"/>
</dbReference>
<dbReference type="SMART" id="SM00369">
    <property type="entry name" value="LRR_TYP"/>
    <property type="match status" value="5"/>
</dbReference>
<dbReference type="PROSITE" id="PS51450">
    <property type="entry name" value="LRR"/>
    <property type="match status" value="1"/>
</dbReference>
<evidence type="ECO:0008006" key="14">
    <source>
        <dbReference type="Google" id="ProtNLM"/>
    </source>
</evidence>
<dbReference type="PRINTS" id="PR00019">
    <property type="entry name" value="LEURICHRPT"/>
</dbReference>
<keyword evidence="4 11" id="KW-0812">Transmembrane</keyword>
<gene>
    <name evidence="12" type="ORF">CCACVL1_11754</name>
</gene>
<comment type="similarity">
    <text evidence="2">Belongs to the RLP family.</text>
</comment>
<feature type="transmembrane region" description="Helical" evidence="11">
    <location>
        <begin position="715"/>
        <end position="738"/>
    </location>
</feature>
<keyword evidence="5" id="KW-0732">Signal</keyword>
<keyword evidence="9" id="KW-0675">Receptor</keyword>
<evidence type="ECO:0000256" key="5">
    <source>
        <dbReference type="ARBA" id="ARBA00022729"/>
    </source>
</evidence>
<keyword evidence="8 11" id="KW-0472">Membrane</keyword>
<organism evidence="12 13">
    <name type="scientific">Corchorus capsularis</name>
    <name type="common">Jute</name>
    <dbReference type="NCBI Taxonomy" id="210143"/>
    <lineage>
        <taxon>Eukaryota</taxon>
        <taxon>Viridiplantae</taxon>
        <taxon>Streptophyta</taxon>
        <taxon>Embryophyta</taxon>
        <taxon>Tracheophyta</taxon>
        <taxon>Spermatophyta</taxon>
        <taxon>Magnoliopsida</taxon>
        <taxon>eudicotyledons</taxon>
        <taxon>Gunneridae</taxon>
        <taxon>Pentapetalae</taxon>
        <taxon>rosids</taxon>
        <taxon>malvids</taxon>
        <taxon>Malvales</taxon>
        <taxon>Malvaceae</taxon>
        <taxon>Grewioideae</taxon>
        <taxon>Apeibeae</taxon>
        <taxon>Corchorus</taxon>
    </lineage>
</organism>
<proteinExistence type="inferred from homology"/>
<dbReference type="OMA" id="PRWIVNS"/>
<dbReference type="EMBL" id="AWWV01009948">
    <property type="protein sequence ID" value="OMO82811.1"/>
    <property type="molecule type" value="Genomic_DNA"/>
</dbReference>
<dbReference type="SUPFAM" id="SSF52058">
    <property type="entry name" value="L domain-like"/>
    <property type="match status" value="1"/>
</dbReference>
<dbReference type="PANTHER" id="PTHR48062">
    <property type="entry name" value="RECEPTOR-LIKE PROTEIN 14"/>
    <property type="match status" value="1"/>
</dbReference>
<comment type="caution">
    <text evidence="12">The sequence shown here is derived from an EMBL/GenBank/DDBJ whole genome shotgun (WGS) entry which is preliminary data.</text>
</comment>